<reference evidence="2 3" key="1">
    <citation type="submission" date="2022-07" db="EMBL/GenBank/DDBJ databases">
        <title>Genome-wide signatures of adaptation to extreme environments.</title>
        <authorList>
            <person name="Cho C.H."/>
            <person name="Yoon H.S."/>
        </authorList>
    </citation>
    <scope>NUCLEOTIDE SEQUENCE [LARGE SCALE GENOMIC DNA]</scope>
    <source>
        <strain evidence="2 3">DBV 063 E5</strain>
    </source>
</reference>
<evidence type="ECO:0000256" key="1">
    <source>
        <dbReference type="SAM" id="Phobius"/>
    </source>
</evidence>
<evidence type="ECO:0000313" key="3">
    <source>
        <dbReference type="Proteomes" id="UP001301350"/>
    </source>
</evidence>
<dbReference type="AlphaFoldDB" id="A0AAV9IUX8"/>
<organism evidence="2 3">
    <name type="scientific">Cyanidium caldarium</name>
    <name type="common">Red alga</name>
    <dbReference type="NCBI Taxonomy" id="2771"/>
    <lineage>
        <taxon>Eukaryota</taxon>
        <taxon>Rhodophyta</taxon>
        <taxon>Bangiophyceae</taxon>
        <taxon>Cyanidiales</taxon>
        <taxon>Cyanidiaceae</taxon>
        <taxon>Cyanidium</taxon>
    </lineage>
</organism>
<keyword evidence="1" id="KW-0812">Transmembrane</keyword>
<keyword evidence="3" id="KW-1185">Reference proteome</keyword>
<keyword evidence="1" id="KW-1133">Transmembrane helix</keyword>
<dbReference type="Proteomes" id="UP001301350">
    <property type="component" value="Unassembled WGS sequence"/>
</dbReference>
<name>A0AAV9IUX8_CYACA</name>
<dbReference type="EMBL" id="JANCYW010000007">
    <property type="protein sequence ID" value="KAK4536147.1"/>
    <property type="molecule type" value="Genomic_DNA"/>
</dbReference>
<proteinExistence type="predicted"/>
<gene>
    <name evidence="2" type="ORF">CDCA_CDCA07G2172</name>
</gene>
<evidence type="ECO:0000313" key="2">
    <source>
        <dbReference type="EMBL" id="KAK4536147.1"/>
    </source>
</evidence>
<protein>
    <submittedName>
        <fullName evidence="2">Uncharacterized protein</fullName>
    </submittedName>
</protein>
<sequence>MVVASAEGWVLCSPVLMQRKLRRWINQLFMSRKRSMQRRRWLTWLVMLCLALSVLQVARFWSGARRSVTITVNATANVINGSGRVAAEDAAKIERPGRQALEGRAAPRLAKGLPRKYTVSKNGAYPAKQHHVPLSGSLAVVEASTEWSAPAVALPGCLAVSTRNLTLQAVLPVYVATCPRCRPSALDDMLASAGSEAATAGGDYAYVEFWRNASATMPQACALREAVGDRCLALDATTRQVVLNKTDDCLLFPCNRTAAEGTPPLDLGVWLKPRRSRQRTYRWSRWQAYCERQRAEVMPANRRPMTPLCAAFDAMAATPWEPQPLPLHVLHRRRGYTAASHALLPVAMPLVDPLIDIDESFRDRHLATIGMITVRRYRPLSQFTPEQLALTDFALHRRLLPSFNGTDHTIRRAKPDDPRAQECLSVTDLQQRTVAYAACEKRHNDPYGQHQVWYTDRGRLYSVLSHELCVDAVNMSSLQPCPARYADCGAAYATMASLLLSLWREPMVRSGRAANLTHELIDRVHLFVGGTDADADYLRAFSRNCHRVPVHRWDTEFAAHWRDLGAPSLSEVERRRHAAAATNYYAAIRRLHEHSDRHRHLILLEDDVKVADDAWRNQMASLMALERTRERQMMMDPRGYRFVGDVKHTAYFMQLYVPLNWHEPDRGWRYGWLRKENIFGTQAILFGADAREALLLHYRQAMTRARSAASIPKYDIHLHSLWQLESYGLARSSFEHMGCASTGLGDGRHRSHTWTADDGSVGAVRSVPTEAVPIWRYGKVAPVEGPGPDTADAVRIVQLDDAVTRPDGSRSAAAAAVVPAAARYATLASLLAAAWADGAPMLDRIERIEVSGFAADSIRHHRLVHVCADTPEWLRADAAAVVGGCAGLSDGLTVVVRHRPERRDMALGFPDGWFTAVSATVAQAYNQSAIHAAPAAQDEMVRVVGLPAAESDYIGLPSRSQAGHGHFRVADAASACDRYAVLVLSSRHHGWQALLRRRRVRRSVRSFAQLCRALTTELQVPVLEPDADTLLQLMPRLEPI</sequence>
<comment type="caution">
    <text evidence="2">The sequence shown here is derived from an EMBL/GenBank/DDBJ whole genome shotgun (WGS) entry which is preliminary data.</text>
</comment>
<dbReference type="PROSITE" id="PS50231">
    <property type="entry name" value="RICIN_B_LECTIN"/>
    <property type="match status" value="1"/>
</dbReference>
<keyword evidence="1" id="KW-0472">Membrane</keyword>
<feature type="transmembrane region" description="Helical" evidence="1">
    <location>
        <begin position="41"/>
        <end position="61"/>
    </location>
</feature>
<accession>A0AAV9IUX8</accession>